<organism evidence="1">
    <name type="scientific">Physcomitrium patens</name>
    <name type="common">Spreading-leaved earth moss</name>
    <name type="synonym">Physcomitrella patens</name>
    <dbReference type="NCBI Taxonomy" id="3218"/>
    <lineage>
        <taxon>Eukaryota</taxon>
        <taxon>Viridiplantae</taxon>
        <taxon>Streptophyta</taxon>
        <taxon>Embryophyta</taxon>
        <taxon>Bryophyta</taxon>
        <taxon>Bryophytina</taxon>
        <taxon>Bryopsida</taxon>
        <taxon>Funariidae</taxon>
        <taxon>Funariales</taxon>
        <taxon>Funariaceae</taxon>
        <taxon>Physcomitrium</taxon>
    </lineage>
</organism>
<sequence length="103" mass="11572">MPVLRTLYNNIYCNKDNHWRIATSTTASSRLFRSAGDLAACATIRNATTLSTVGQPTATFTGIEVVLTVSVSVFYFSPPLVFLNTQLCIIMKLETWRLYFNSR</sequence>
<dbReference type="EMBL" id="ABEU02000027">
    <property type="protein sequence ID" value="PNR26529.1"/>
    <property type="molecule type" value="Genomic_DNA"/>
</dbReference>
<gene>
    <name evidence="1" type="ORF">PHYPA_031104</name>
</gene>
<evidence type="ECO:0000313" key="1">
    <source>
        <dbReference type="EMBL" id="PNR26529.1"/>
    </source>
</evidence>
<reference evidence="2" key="3">
    <citation type="submission" date="2020-12" db="UniProtKB">
        <authorList>
            <consortium name="EnsemblPlants"/>
        </authorList>
    </citation>
    <scope>IDENTIFICATION</scope>
</reference>
<dbReference type="Gramene" id="Pp3c27_8831V3.1">
    <property type="protein sequence ID" value="PAC:32951939.CDS.1"/>
    <property type="gene ID" value="Pp3c27_8831"/>
</dbReference>
<dbReference type="AlphaFoldDB" id="A0A2K1IB86"/>
<protein>
    <submittedName>
        <fullName evidence="1 2">Uncharacterized protein</fullName>
    </submittedName>
</protein>
<evidence type="ECO:0000313" key="3">
    <source>
        <dbReference type="Proteomes" id="UP000006727"/>
    </source>
</evidence>
<proteinExistence type="predicted"/>
<keyword evidence="3" id="KW-1185">Reference proteome</keyword>
<dbReference type="Proteomes" id="UP000006727">
    <property type="component" value="Chromosome 27"/>
</dbReference>
<name>A0A2K1IB86_PHYPA</name>
<accession>A0A2K1IB86</accession>
<evidence type="ECO:0000313" key="2">
    <source>
        <dbReference type="EnsemblPlants" id="PAC:32951939.CDS.1"/>
    </source>
</evidence>
<reference evidence="1 3" key="2">
    <citation type="journal article" date="2018" name="Plant J.">
        <title>The Physcomitrella patens chromosome-scale assembly reveals moss genome structure and evolution.</title>
        <authorList>
            <person name="Lang D."/>
            <person name="Ullrich K.K."/>
            <person name="Murat F."/>
            <person name="Fuchs J."/>
            <person name="Jenkins J."/>
            <person name="Haas F.B."/>
            <person name="Piednoel M."/>
            <person name="Gundlach H."/>
            <person name="Van Bel M."/>
            <person name="Meyberg R."/>
            <person name="Vives C."/>
            <person name="Morata J."/>
            <person name="Symeonidi A."/>
            <person name="Hiss M."/>
            <person name="Muchero W."/>
            <person name="Kamisugi Y."/>
            <person name="Saleh O."/>
            <person name="Blanc G."/>
            <person name="Decker E.L."/>
            <person name="van Gessel N."/>
            <person name="Grimwood J."/>
            <person name="Hayes R.D."/>
            <person name="Graham S.W."/>
            <person name="Gunter L.E."/>
            <person name="McDaniel S.F."/>
            <person name="Hoernstein S.N.W."/>
            <person name="Larsson A."/>
            <person name="Li F.W."/>
            <person name="Perroud P.F."/>
            <person name="Phillips J."/>
            <person name="Ranjan P."/>
            <person name="Rokshar D.S."/>
            <person name="Rothfels C.J."/>
            <person name="Schneider L."/>
            <person name="Shu S."/>
            <person name="Stevenson D.W."/>
            <person name="Thummler F."/>
            <person name="Tillich M."/>
            <person name="Villarreal Aguilar J.C."/>
            <person name="Widiez T."/>
            <person name="Wong G.K."/>
            <person name="Wymore A."/>
            <person name="Zhang Y."/>
            <person name="Zimmer A.D."/>
            <person name="Quatrano R.S."/>
            <person name="Mayer K.F.X."/>
            <person name="Goodstein D."/>
            <person name="Casacuberta J.M."/>
            <person name="Vandepoele K."/>
            <person name="Reski R."/>
            <person name="Cuming A.C."/>
            <person name="Tuskan G.A."/>
            <person name="Maumus F."/>
            <person name="Salse J."/>
            <person name="Schmutz J."/>
            <person name="Rensing S.A."/>
        </authorList>
    </citation>
    <scope>NUCLEOTIDE SEQUENCE [LARGE SCALE GENOMIC DNA]</scope>
    <source>
        <strain evidence="2 3">cv. Gransden 2004</strain>
    </source>
</reference>
<reference evidence="1 3" key="1">
    <citation type="journal article" date="2008" name="Science">
        <title>The Physcomitrella genome reveals evolutionary insights into the conquest of land by plants.</title>
        <authorList>
            <person name="Rensing S."/>
            <person name="Lang D."/>
            <person name="Zimmer A."/>
            <person name="Terry A."/>
            <person name="Salamov A."/>
            <person name="Shapiro H."/>
            <person name="Nishiyama T."/>
            <person name="Perroud P.-F."/>
            <person name="Lindquist E."/>
            <person name="Kamisugi Y."/>
            <person name="Tanahashi T."/>
            <person name="Sakakibara K."/>
            <person name="Fujita T."/>
            <person name="Oishi K."/>
            <person name="Shin-I T."/>
            <person name="Kuroki Y."/>
            <person name="Toyoda A."/>
            <person name="Suzuki Y."/>
            <person name="Hashimoto A."/>
            <person name="Yamaguchi K."/>
            <person name="Sugano A."/>
            <person name="Kohara Y."/>
            <person name="Fujiyama A."/>
            <person name="Anterola A."/>
            <person name="Aoki S."/>
            <person name="Ashton N."/>
            <person name="Barbazuk W.B."/>
            <person name="Barker E."/>
            <person name="Bennetzen J."/>
            <person name="Bezanilla M."/>
            <person name="Blankenship R."/>
            <person name="Cho S.H."/>
            <person name="Dutcher S."/>
            <person name="Estelle M."/>
            <person name="Fawcett J.A."/>
            <person name="Gundlach H."/>
            <person name="Hanada K."/>
            <person name="Heyl A."/>
            <person name="Hicks K.A."/>
            <person name="Hugh J."/>
            <person name="Lohr M."/>
            <person name="Mayer K."/>
            <person name="Melkozernov A."/>
            <person name="Murata T."/>
            <person name="Nelson D."/>
            <person name="Pils B."/>
            <person name="Prigge M."/>
            <person name="Reiss B."/>
            <person name="Renner T."/>
            <person name="Rombauts S."/>
            <person name="Rushton P."/>
            <person name="Sanderfoot A."/>
            <person name="Schween G."/>
            <person name="Shiu S.-H."/>
            <person name="Stueber K."/>
            <person name="Theodoulou F.L."/>
            <person name="Tu H."/>
            <person name="Van de Peer Y."/>
            <person name="Verrier P.J."/>
            <person name="Waters E."/>
            <person name="Wood A."/>
            <person name="Yang L."/>
            <person name="Cove D."/>
            <person name="Cuming A."/>
            <person name="Hasebe M."/>
            <person name="Lucas S."/>
            <person name="Mishler D.B."/>
            <person name="Reski R."/>
            <person name="Grigoriev I."/>
            <person name="Quatrano R.S."/>
            <person name="Boore J.L."/>
        </authorList>
    </citation>
    <scope>NUCLEOTIDE SEQUENCE [LARGE SCALE GENOMIC DNA]</scope>
    <source>
        <strain evidence="2 3">cv. Gransden 2004</strain>
    </source>
</reference>
<dbReference type="InParanoid" id="A0A2K1IB86"/>
<dbReference type="EnsemblPlants" id="Pp3c27_8831V3.1">
    <property type="protein sequence ID" value="PAC:32951939.CDS.1"/>
    <property type="gene ID" value="Pp3c27_8831"/>
</dbReference>